<dbReference type="InterPro" id="IPR046228">
    <property type="entry name" value="DUF6261"/>
</dbReference>
<organism evidence="1 2">
    <name type="scientific">Marinifilum flexuosum</name>
    <dbReference type="NCBI Taxonomy" id="1117708"/>
    <lineage>
        <taxon>Bacteria</taxon>
        <taxon>Pseudomonadati</taxon>
        <taxon>Bacteroidota</taxon>
        <taxon>Bacteroidia</taxon>
        <taxon>Marinilabiliales</taxon>
        <taxon>Marinifilaceae</taxon>
    </lineage>
</organism>
<dbReference type="RefSeq" id="WP_120240673.1">
    <property type="nucleotide sequence ID" value="NZ_RAPQ01000010.1"/>
</dbReference>
<dbReference type="Pfam" id="PF19775">
    <property type="entry name" value="DUF6261"/>
    <property type="match status" value="1"/>
</dbReference>
<sequence length="247" mass="28196">MNKNQKLLTHAKAIDVAVVANAILAHWKEHSFELNQALQKNLEELGVQNKSLQSSFGNLRKGAYTGDKIKANKEIANLFVGLKYLVKAYLHHPNAEIKASAKKVWNQIVAVGVDRHKQSLEKKISGMGTLTDRMLGELKKETDDLPEVDAYVLALKEAVGRLNNYYRLRIDELIIRKQNVQTTAQAHKVYRLLNEEILPMLFTLCKLDPDNYGKLARIADLELKETNKKIRARRTMWAKRREEAKGL</sequence>
<accession>A0A419WWQ8</accession>
<evidence type="ECO:0000313" key="1">
    <source>
        <dbReference type="EMBL" id="RKD99912.1"/>
    </source>
</evidence>
<keyword evidence="2" id="KW-1185">Reference proteome</keyword>
<reference evidence="1 2" key="1">
    <citation type="submission" date="2018-09" db="EMBL/GenBank/DDBJ databases">
        <title>Genomic Encyclopedia of Archaeal and Bacterial Type Strains, Phase II (KMG-II): from individual species to whole genera.</title>
        <authorList>
            <person name="Goeker M."/>
        </authorList>
    </citation>
    <scope>NUCLEOTIDE SEQUENCE [LARGE SCALE GENOMIC DNA]</scope>
    <source>
        <strain evidence="1 2">DSM 21950</strain>
    </source>
</reference>
<dbReference type="AlphaFoldDB" id="A0A419WWQ8"/>
<comment type="caution">
    <text evidence="1">The sequence shown here is derived from an EMBL/GenBank/DDBJ whole genome shotgun (WGS) entry which is preliminary data.</text>
</comment>
<dbReference type="Proteomes" id="UP000284531">
    <property type="component" value="Unassembled WGS sequence"/>
</dbReference>
<gene>
    <name evidence="1" type="ORF">BXY64_2897</name>
</gene>
<name>A0A419WWQ8_9BACT</name>
<evidence type="ECO:0000313" key="2">
    <source>
        <dbReference type="Proteomes" id="UP000284531"/>
    </source>
</evidence>
<dbReference type="EMBL" id="RAPQ01000010">
    <property type="protein sequence ID" value="RKD99912.1"/>
    <property type="molecule type" value="Genomic_DNA"/>
</dbReference>
<proteinExistence type="predicted"/>
<dbReference type="OrthoDB" id="1118994at2"/>
<protein>
    <submittedName>
        <fullName evidence="1">Uncharacterized protein</fullName>
    </submittedName>
</protein>